<dbReference type="FunFam" id="3.40.50.2000:FF:000133">
    <property type="entry name" value="UDP-glycosyltransferase 83A1"/>
    <property type="match status" value="1"/>
</dbReference>
<comment type="similarity">
    <text evidence="1">Belongs to the UDP-glycosyltransferase family.</text>
</comment>
<dbReference type="PANTHER" id="PTHR11926:SF1412">
    <property type="entry name" value="UDP-GLYCOSYLTRANSFERASE 83A1-LIKE"/>
    <property type="match status" value="1"/>
</dbReference>
<gene>
    <name evidence="2" type="ORF">H0E87_008549</name>
</gene>
<protein>
    <submittedName>
        <fullName evidence="2">Uncharacterized protein</fullName>
    </submittedName>
</protein>
<accession>A0A8T2Z0H7</accession>
<dbReference type="AlphaFoldDB" id="A0A8T2Z0H7"/>
<evidence type="ECO:0000313" key="2">
    <source>
        <dbReference type="EMBL" id="KAH8511044.1"/>
    </source>
</evidence>
<sequence>MGNPHIVVIPYPAQGHVIPFMELSQCLVKQGFKITFVNTEYNHKRVLKALRGNINLGGEISLVSLPDGLEACGDRNELGKLSKAIFQVMPGKLEELIDRINMTEEEKITCIITDWSMGWALEVAEKMKIRRAIYWPAAAAILCSLISIPKLLGDGIIDGDGTPLNNQMIELAPTMPAMDTANFVWACLGDFTTQKIIFDLMVKTNEAAKMADRIISNSAYDLEPGAFSFAPNILPIGPLLVGLKFDKNKCGIITREEIKNKVETVIGDEKIKVRAAELKRLATQNVGEAGYSSENFKNFIEWIKS</sequence>
<proteinExistence type="inferred from homology"/>
<reference evidence="2" key="1">
    <citation type="journal article" date="2021" name="J. Hered.">
        <title>Genome Assembly of Salicaceae Populus deltoides (Eastern Cottonwood) I-69 Based on Nanopore Sequencing and Hi-C Technologies.</title>
        <authorList>
            <person name="Bai S."/>
            <person name="Wu H."/>
            <person name="Zhang J."/>
            <person name="Pan Z."/>
            <person name="Zhao W."/>
            <person name="Li Z."/>
            <person name="Tong C."/>
        </authorList>
    </citation>
    <scope>NUCLEOTIDE SEQUENCE</scope>
    <source>
        <tissue evidence="2">Leaf</tissue>
    </source>
</reference>
<evidence type="ECO:0000256" key="1">
    <source>
        <dbReference type="ARBA" id="ARBA00009995"/>
    </source>
</evidence>
<dbReference type="SUPFAM" id="SSF53756">
    <property type="entry name" value="UDP-Glycosyltransferase/glycogen phosphorylase"/>
    <property type="match status" value="1"/>
</dbReference>
<dbReference type="GO" id="GO:0080044">
    <property type="term" value="F:quercetin 7-O-glucosyltransferase activity"/>
    <property type="evidence" value="ECO:0007669"/>
    <property type="project" value="TreeGrafter"/>
</dbReference>
<dbReference type="Gene3D" id="3.40.50.2000">
    <property type="entry name" value="Glycogen Phosphorylase B"/>
    <property type="match status" value="3"/>
</dbReference>
<name>A0A8T2Z0H7_POPDE</name>
<keyword evidence="3" id="KW-1185">Reference proteome</keyword>
<dbReference type="Proteomes" id="UP000807159">
    <property type="component" value="Chromosome 4"/>
</dbReference>
<comment type="caution">
    <text evidence="2">The sequence shown here is derived from an EMBL/GenBank/DDBJ whole genome shotgun (WGS) entry which is preliminary data.</text>
</comment>
<dbReference type="GO" id="GO:0080043">
    <property type="term" value="F:quercetin 3-O-glucosyltransferase activity"/>
    <property type="evidence" value="ECO:0007669"/>
    <property type="project" value="TreeGrafter"/>
</dbReference>
<evidence type="ECO:0000313" key="3">
    <source>
        <dbReference type="Proteomes" id="UP000807159"/>
    </source>
</evidence>
<dbReference type="PANTHER" id="PTHR11926">
    <property type="entry name" value="GLUCOSYL/GLUCURONOSYL TRANSFERASES"/>
    <property type="match status" value="1"/>
</dbReference>
<organism evidence="2 3">
    <name type="scientific">Populus deltoides</name>
    <name type="common">Eastern poplar</name>
    <name type="synonym">Eastern cottonwood</name>
    <dbReference type="NCBI Taxonomy" id="3696"/>
    <lineage>
        <taxon>Eukaryota</taxon>
        <taxon>Viridiplantae</taxon>
        <taxon>Streptophyta</taxon>
        <taxon>Embryophyta</taxon>
        <taxon>Tracheophyta</taxon>
        <taxon>Spermatophyta</taxon>
        <taxon>Magnoliopsida</taxon>
        <taxon>eudicotyledons</taxon>
        <taxon>Gunneridae</taxon>
        <taxon>Pentapetalae</taxon>
        <taxon>rosids</taxon>
        <taxon>fabids</taxon>
        <taxon>Malpighiales</taxon>
        <taxon>Salicaceae</taxon>
        <taxon>Saliceae</taxon>
        <taxon>Populus</taxon>
    </lineage>
</organism>
<dbReference type="EMBL" id="JACEGQ020000004">
    <property type="protein sequence ID" value="KAH8511044.1"/>
    <property type="molecule type" value="Genomic_DNA"/>
</dbReference>